<name>A0A6J6U9Y3_9ZZZZ</name>
<dbReference type="Pfam" id="PF02230">
    <property type="entry name" value="Abhydrolase_2"/>
    <property type="match status" value="1"/>
</dbReference>
<gene>
    <name evidence="4" type="ORF">UFOPK1353_00289</name>
    <name evidence="5" type="ORF">UFOPK2855_00397</name>
</gene>
<dbReference type="EMBL" id="CAEZZK010000056">
    <property type="protein sequence ID" value="CAB4755904.1"/>
    <property type="molecule type" value="Genomic_DNA"/>
</dbReference>
<accession>A0A6J6U9Y3</accession>
<dbReference type="Gene3D" id="3.40.50.1820">
    <property type="entry name" value="alpha/beta hydrolase"/>
    <property type="match status" value="1"/>
</dbReference>
<comment type="similarity">
    <text evidence="1">Belongs to the AB hydrolase superfamily. AB hydrolase 2 family.</text>
</comment>
<evidence type="ECO:0000259" key="3">
    <source>
        <dbReference type="Pfam" id="PF02230"/>
    </source>
</evidence>
<dbReference type="PANTHER" id="PTHR10655:SF17">
    <property type="entry name" value="LYSOPHOSPHOLIPASE-LIKE PROTEIN 1"/>
    <property type="match status" value="1"/>
</dbReference>
<dbReference type="PANTHER" id="PTHR10655">
    <property type="entry name" value="LYSOPHOSPHOLIPASE-RELATED"/>
    <property type="match status" value="1"/>
</dbReference>
<dbReference type="EMBL" id="CAEZSE010000028">
    <property type="protein sequence ID" value="CAB4531236.1"/>
    <property type="molecule type" value="Genomic_DNA"/>
</dbReference>
<reference evidence="5" key="1">
    <citation type="submission" date="2020-05" db="EMBL/GenBank/DDBJ databases">
        <authorList>
            <person name="Chiriac C."/>
            <person name="Salcher M."/>
            <person name="Ghai R."/>
            <person name="Kavagutti S V."/>
        </authorList>
    </citation>
    <scope>NUCLEOTIDE SEQUENCE</scope>
</reference>
<dbReference type="InterPro" id="IPR050565">
    <property type="entry name" value="LYPA1-2/EST-like"/>
</dbReference>
<dbReference type="InterPro" id="IPR003140">
    <property type="entry name" value="PLipase/COase/thioEstase"/>
</dbReference>
<feature type="domain" description="Phospholipase/carboxylesterase/thioesterase" evidence="3">
    <location>
        <begin position="18"/>
        <end position="210"/>
    </location>
</feature>
<dbReference type="SUPFAM" id="SSF53474">
    <property type="entry name" value="alpha/beta-Hydrolases"/>
    <property type="match status" value="1"/>
</dbReference>
<dbReference type="InterPro" id="IPR029058">
    <property type="entry name" value="AB_hydrolase_fold"/>
</dbReference>
<dbReference type="GO" id="GO:0016787">
    <property type="term" value="F:hydrolase activity"/>
    <property type="evidence" value="ECO:0007669"/>
    <property type="project" value="UniProtKB-KW"/>
</dbReference>
<keyword evidence="2" id="KW-0378">Hydrolase</keyword>
<evidence type="ECO:0000256" key="1">
    <source>
        <dbReference type="ARBA" id="ARBA00006499"/>
    </source>
</evidence>
<sequence>MTSSNYHLQQRVEHYGVPIDDAQVVVVLVHGRTITPEYMNEFVVQRLEIENIAFVAPAAQGNTWFPKGFLEPLAENQIGINFTLERLETIGAELLAKGISPKKIIWCGFSQGASALCQFMATQPRRWGALIAFTGGLIGPPGTQWDIDGDFAGMPAYFCTSDVDPHVPEFRVKETAAIFETAGAEVKSEYFVGRPHEISDAEIAQAKSMILQVLATSI</sequence>
<evidence type="ECO:0000313" key="5">
    <source>
        <dbReference type="EMBL" id="CAB4755904.1"/>
    </source>
</evidence>
<protein>
    <submittedName>
        <fullName evidence="5">Unannotated protein</fullName>
    </submittedName>
</protein>
<evidence type="ECO:0000313" key="4">
    <source>
        <dbReference type="EMBL" id="CAB4531236.1"/>
    </source>
</evidence>
<evidence type="ECO:0000256" key="2">
    <source>
        <dbReference type="ARBA" id="ARBA00022801"/>
    </source>
</evidence>
<dbReference type="AlphaFoldDB" id="A0A6J6U9Y3"/>
<proteinExistence type="inferred from homology"/>
<organism evidence="5">
    <name type="scientific">freshwater metagenome</name>
    <dbReference type="NCBI Taxonomy" id="449393"/>
    <lineage>
        <taxon>unclassified sequences</taxon>
        <taxon>metagenomes</taxon>
        <taxon>ecological metagenomes</taxon>
    </lineage>
</organism>